<organism evidence="1 2">
    <name type="scientific">Protopolystoma xenopodis</name>
    <dbReference type="NCBI Taxonomy" id="117903"/>
    <lineage>
        <taxon>Eukaryota</taxon>
        <taxon>Metazoa</taxon>
        <taxon>Spiralia</taxon>
        <taxon>Lophotrochozoa</taxon>
        <taxon>Platyhelminthes</taxon>
        <taxon>Monogenea</taxon>
        <taxon>Polyopisthocotylea</taxon>
        <taxon>Polystomatidea</taxon>
        <taxon>Polystomatidae</taxon>
        <taxon>Protopolystoma</taxon>
    </lineage>
</organism>
<evidence type="ECO:0000313" key="2">
    <source>
        <dbReference type="Proteomes" id="UP000784294"/>
    </source>
</evidence>
<accession>A0A3S5BT93</accession>
<name>A0A3S5BT93_9PLAT</name>
<reference evidence="1" key="1">
    <citation type="submission" date="2018-11" db="EMBL/GenBank/DDBJ databases">
        <authorList>
            <consortium name="Pathogen Informatics"/>
        </authorList>
    </citation>
    <scope>NUCLEOTIDE SEQUENCE</scope>
</reference>
<keyword evidence="2" id="KW-1185">Reference proteome</keyword>
<evidence type="ECO:0000313" key="1">
    <source>
        <dbReference type="EMBL" id="VEL38790.1"/>
    </source>
</evidence>
<dbReference type="EMBL" id="CAAALY010259007">
    <property type="protein sequence ID" value="VEL38790.1"/>
    <property type="molecule type" value="Genomic_DNA"/>
</dbReference>
<gene>
    <name evidence="1" type="ORF">PXEA_LOCUS32230</name>
</gene>
<dbReference type="AlphaFoldDB" id="A0A3S5BT93"/>
<comment type="caution">
    <text evidence="1">The sequence shown here is derived from an EMBL/GenBank/DDBJ whole genome shotgun (WGS) entry which is preliminary data.</text>
</comment>
<protein>
    <submittedName>
        <fullName evidence="1">Uncharacterized protein</fullName>
    </submittedName>
</protein>
<sequence>MDENLARYNPNQERMFRELHQPEYCRTTVIGLRLPVRSTNESLHHSLLPKTKDSAIIQERIQSGKAKKTEAGACDVDARKLRSDTIPRKGKEEL</sequence>
<proteinExistence type="predicted"/>
<dbReference type="Proteomes" id="UP000784294">
    <property type="component" value="Unassembled WGS sequence"/>
</dbReference>